<evidence type="ECO:0000256" key="6">
    <source>
        <dbReference type="ARBA" id="ARBA00047806"/>
    </source>
</evidence>
<keyword evidence="3 9" id="KW-0560">Oxidoreductase</keyword>
<dbReference type="InterPro" id="IPR002569">
    <property type="entry name" value="Met_Sox_Rdtase_MsrA_dom"/>
</dbReference>
<dbReference type="Gene3D" id="3.30.1060.10">
    <property type="entry name" value="Peptide methionine sulphoxide reductase MsrA"/>
    <property type="match status" value="1"/>
</dbReference>
<evidence type="ECO:0000256" key="7">
    <source>
        <dbReference type="ARBA" id="ARBA00048782"/>
    </source>
</evidence>
<dbReference type="PANTHER" id="PTHR42799">
    <property type="entry name" value="MITOCHONDRIAL PEPTIDE METHIONINE SULFOXIDE REDUCTASE"/>
    <property type="match status" value="1"/>
</dbReference>
<dbReference type="GO" id="GO:0034599">
    <property type="term" value="P:cellular response to oxidative stress"/>
    <property type="evidence" value="ECO:0007669"/>
    <property type="project" value="TreeGrafter"/>
</dbReference>
<evidence type="ECO:0000256" key="4">
    <source>
        <dbReference type="ARBA" id="ARBA00030273"/>
    </source>
</evidence>
<keyword evidence="10" id="KW-1185">Reference proteome</keyword>
<dbReference type="RefSeq" id="XP_067079995.1">
    <property type="nucleotide sequence ID" value="XM_067223894.1"/>
</dbReference>
<dbReference type="GO" id="GO:0005737">
    <property type="term" value="C:cytoplasm"/>
    <property type="evidence" value="ECO:0007669"/>
    <property type="project" value="TreeGrafter"/>
</dbReference>
<proteinExistence type="inferred from homology"/>
<evidence type="ECO:0000256" key="2">
    <source>
        <dbReference type="ARBA" id="ARBA00012502"/>
    </source>
</evidence>
<feature type="domain" description="Peptide methionine sulphoxide reductase MsrA" evidence="8">
    <location>
        <begin position="7"/>
        <end position="171"/>
    </location>
</feature>
<dbReference type="Proteomes" id="UP000195570">
    <property type="component" value="Unassembled WGS sequence"/>
</dbReference>
<gene>
    <name evidence="9" type="ORF">TEOVI_000058000</name>
</gene>
<dbReference type="PANTHER" id="PTHR42799:SF2">
    <property type="entry name" value="MITOCHONDRIAL PEPTIDE METHIONINE SULFOXIDE REDUCTASE"/>
    <property type="match status" value="1"/>
</dbReference>
<comment type="catalytic activity">
    <reaction evidence="6">
        <text>L-methionyl-[protein] + [thioredoxin]-disulfide + H2O = L-methionyl-(S)-S-oxide-[protein] + [thioredoxin]-dithiol</text>
        <dbReference type="Rhea" id="RHEA:14217"/>
        <dbReference type="Rhea" id="RHEA-COMP:10698"/>
        <dbReference type="Rhea" id="RHEA-COMP:10700"/>
        <dbReference type="Rhea" id="RHEA-COMP:12313"/>
        <dbReference type="Rhea" id="RHEA-COMP:12315"/>
        <dbReference type="ChEBI" id="CHEBI:15377"/>
        <dbReference type="ChEBI" id="CHEBI:16044"/>
        <dbReference type="ChEBI" id="CHEBI:29950"/>
        <dbReference type="ChEBI" id="CHEBI:44120"/>
        <dbReference type="ChEBI" id="CHEBI:50058"/>
        <dbReference type="EC" id="1.8.4.11"/>
    </reaction>
</comment>
<dbReference type="HAMAP" id="MF_01401">
    <property type="entry name" value="MsrA"/>
    <property type="match status" value="1"/>
</dbReference>
<dbReference type="InterPro" id="IPR050162">
    <property type="entry name" value="MsrA_MetSO_reductase"/>
</dbReference>
<dbReference type="EMBL" id="CZPT02001111">
    <property type="protein sequence ID" value="SCU68934.1"/>
    <property type="molecule type" value="Genomic_DNA"/>
</dbReference>
<protein>
    <recommendedName>
        <fullName evidence="2">peptide-methionine (S)-S-oxide reductase</fullName>
        <ecNumber evidence="2">1.8.4.11</ecNumber>
    </recommendedName>
    <alternativeName>
        <fullName evidence="5">Peptide-methionine (S)-S-oxide reductase</fullName>
    </alternativeName>
    <alternativeName>
        <fullName evidence="4">Protein-methionine-S-oxide reductase</fullName>
    </alternativeName>
</protein>
<evidence type="ECO:0000256" key="5">
    <source>
        <dbReference type="ARBA" id="ARBA00030643"/>
    </source>
</evidence>
<evidence type="ECO:0000313" key="10">
    <source>
        <dbReference type="Proteomes" id="UP000195570"/>
    </source>
</evidence>
<reference evidence="9" key="1">
    <citation type="submission" date="2016-09" db="EMBL/GenBank/DDBJ databases">
        <authorList>
            <person name="Hebert L."/>
            <person name="Moumen B."/>
        </authorList>
    </citation>
    <scope>NUCLEOTIDE SEQUENCE [LARGE SCALE GENOMIC DNA]</scope>
    <source>
        <strain evidence="9">OVI</strain>
    </source>
</reference>
<evidence type="ECO:0000259" key="8">
    <source>
        <dbReference type="Pfam" id="PF01625"/>
    </source>
</evidence>
<evidence type="ECO:0000256" key="1">
    <source>
        <dbReference type="ARBA" id="ARBA00005591"/>
    </source>
</evidence>
<dbReference type="InterPro" id="IPR036509">
    <property type="entry name" value="Met_Sox_Rdtase_MsrA_sf"/>
</dbReference>
<evidence type="ECO:0000313" key="9">
    <source>
        <dbReference type="EMBL" id="SCU68934.1"/>
    </source>
</evidence>
<sequence length="177" mass="20381">MNPNAVATFAAGCFWGTEHFFVRQFGAALISHKVGFMGGKELPEMNYQLVKKGDTGHAEVLQVTYNTNELTYDALLNFFFRMHNPTTLNRQEGDVGTQYRSTIFYHNEEQRNEAESFIEKLNGGDEKLRENIIKAFGSSAKVVTTLERASRFYPAEDYHQNYLEENPNGYCAHRLYW</sequence>
<dbReference type="EC" id="1.8.4.11" evidence="2"/>
<evidence type="ECO:0000256" key="3">
    <source>
        <dbReference type="ARBA" id="ARBA00023002"/>
    </source>
</evidence>
<dbReference type="Pfam" id="PF01625">
    <property type="entry name" value="PMSR"/>
    <property type="match status" value="1"/>
</dbReference>
<comment type="similarity">
    <text evidence="1">Belongs to the MsrA Met sulfoxide reductase family.</text>
</comment>
<organism evidence="9 10">
    <name type="scientific">Trypanosoma equiperdum</name>
    <dbReference type="NCBI Taxonomy" id="5694"/>
    <lineage>
        <taxon>Eukaryota</taxon>
        <taxon>Discoba</taxon>
        <taxon>Euglenozoa</taxon>
        <taxon>Kinetoplastea</taxon>
        <taxon>Metakinetoplastina</taxon>
        <taxon>Trypanosomatida</taxon>
        <taxon>Trypanosomatidae</taxon>
        <taxon>Trypanosoma</taxon>
    </lineage>
</organism>
<dbReference type="NCBIfam" id="TIGR00401">
    <property type="entry name" value="msrA"/>
    <property type="match status" value="1"/>
</dbReference>
<dbReference type="GeneID" id="92374520"/>
<accession>A0A1G4IAH3</accession>
<dbReference type="GO" id="GO:0033744">
    <property type="term" value="F:L-methionine:thioredoxin-disulfide S-oxidoreductase activity"/>
    <property type="evidence" value="ECO:0007669"/>
    <property type="project" value="RHEA"/>
</dbReference>
<dbReference type="AlphaFoldDB" id="A0A1G4IAH3"/>
<comment type="caution">
    <text evidence="9">The sequence shown here is derived from an EMBL/GenBank/DDBJ whole genome shotgun (WGS) entry which is preliminary data.</text>
</comment>
<dbReference type="GO" id="GO:0008113">
    <property type="term" value="F:peptide-methionine (S)-S-oxide reductase activity"/>
    <property type="evidence" value="ECO:0007669"/>
    <property type="project" value="UniProtKB-EC"/>
</dbReference>
<dbReference type="VEuPathDB" id="TriTrypDB:TEOVI_000058000"/>
<dbReference type="SUPFAM" id="SSF55068">
    <property type="entry name" value="Peptide methionine sulfoxide reductase"/>
    <property type="match status" value="1"/>
</dbReference>
<name>A0A1G4IAH3_TRYEQ</name>
<dbReference type="FunFam" id="3.30.1060.10:FF:000011">
    <property type="entry name" value="Peptide methionine sulfoxide reductase MsrA"/>
    <property type="match status" value="1"/>
</dbReference>
<comment type="catalytic activity">
    <reaction evidence="7">
        <text>[thioredoxin]-disulfide + L-methionine + H2O = L-methionine (S)-S-oxide + [thioredoxin]-dithiol</text>
        <dbReference type="Rhea" id="RHEA:19993"/>
        <dbReference type="Rhea" id="RHEA-COMP:10698"/>
        <dbReference type="Rhea" id="RHEA-COMP:10700"/>
        <dbReference type="ChEBI" id="CHEBI:15377"/>
        <dbReference type="ChEBI" id="CHEBI:29950"/>
        <dbReference type="ChEBI" id="CHEBI:50058"/>
        <dbReference type="ChEBI" id="CHEBI:57844"/>
        <dbReference type="ChEBI" id="CHEBI:58772"/>
        <dbReference type="EC" id="1.8.4.11"/>
    </reaction>
</comment>